<reference evidence="9 10" key="1">
    <citation type="submission" date="2016-10" db="EMBL/GenBank/DDBJ databases">
        <authorList>
            <person name="de Groot N.N."/>
        </authorList>
    </citation>
    <scope>NUCLEOTIDE SEQUENCE [LARGE SCALE GENOMIC DNA]</scope>
    <source>
        <strain evidence="9 10">DSM 21741</strain>
    </source>
</reference>
<feature type="transmembrane region" description="Helical" evidence="7">
    <location>
        <begin position="200"/>
        <end position="218"/>
    </location>
</feature>
<dbReference type="EMBL" id="LT629749">
    <property type="protein sequence ID" value="SDT40987.1"/>
    <property type="molecule type" value="Genomic_DNA"/>
</dbReference>
<evidence type="ECO:0000256" key="6">
    <source>
        <dbReference type="ARBA" id="ARBA00023136"/>
    </source>
</evidence>
<keyword evidence="3" id="KW-1003">Cell membrane</keyword>
<dbReference type="InterPro" id="IPR035906">
    <property type="entry name" value="MetI-like_sf"/>
</dbReference>
<organism evidence="9 10">
    <name type="scientific">Friedmanniella luteola</name>
    <dbReference type="NCBI Taxonomy" id="546871"/>
    <lineage>
        <taxon>Bacteria</taxon>
        <taxon>Bacillati</taxon>
        <taxon>Actinomycetota</taxon>
        <taxon>Actinomycetes</taxon>
        <taxon>Propionibacteriales</taxon>
        <taxon>Nocardioidaceae</taxon>
        <taxon>Friedmanniella</taxon>
    </lineage>
</organism>
<dbReference type="InterPro" id="IPR051393">
    <property type="entry name" value="ABC_transporter_permease"/>
</dbReference>
<evidence type="ECO:0000313" key="10">
    <source>
        <dbReference type="Proteomes" id="UP000199092"/>
    </source>
</evidence>
<name>A0A1H2A538_9ACTN</name>
<keyword evidence="5 7" id="KW-1133">Transmembrane helix</keyword>
<dbReference type="PROSITE" id="PS50928">
    <property type="entry name" value="ABC_TM1"/>
    <property type="match status" value="1"/>
</dbReference>
<gene>
    <name evidence="9" type="ORF">SAMN04488543_4221</name>
</gene>
<dbReference type="SUPFAM" id="SSF161098">
    <property type="entry name" value="MetI-like"/>
    <property type="match status" value="1"/>
</dbReference>
<sequence>MKRREFWLLVTPSVIVMFGFMLVPLYRTVRWSFQDVEYGAPGTGVGFANFAAAVSDPRLGKAVLFTLGLTVVVTAFCLVFGYVLASLINKLGRWRPFVLGIMLISYVLPHVVGAVAFSWLFDSNFGGIVNYLANAVTGGAFGQPLWFTEVWPNRLIVAANVIWFMLPFAMLMILAGLQGVSEETLEAAEIDGAGPLQRHLYVIIPSIRGVLGFVLLIFTMDVVRIFDSLIALSPQAVGLGNESIMLYIYNIAFREGAVNLGLGSAISVLTILLILVLLYPSIRSIIKEAQAA</sequence>
<dbReference type="Pfam" id="PF00528">
    <property type="entry name" value="BPD_transp_1"/>
    <property type="match status" value="1"/>
</dbReference>
<feature type="transmembrane region" description="Helical" evidence="7">
    <location>
        <begin position="258"/>
        <end position="279"/>
    </location>
</feature>
<feature type="transmembrane region" description="Helical" evidence="7">
    <location>
        <begin position="155"/>
        <end position="180"/>
    </location>
</feature>
<evidence type="ECO:0000256" key="4">
    <source>
        <dbReference type="ARBA" id="ARBA00022692"/>
    </source>
</evidence>
<dbReference type="OrthoDB" id="9804439at2"/>
<keyword evidence="6 7" id="KW-0472">Membrane</keyword>
<comment type="similarity">
    <text evidence="7">Belongs to the binding-protein-dependent transport system permease family.</text>
</comment>
<dbReference type="GO" id="GO:0055085">
    <property type="term" value="P:transmembrane transport"/>
    <property type="evidence" value="ECO:0007669"/>
    <property type="project" value="InterPro"/>
</dbReference>
<dbReference type="STRING" id="546871.SAMN04488543_4221"/>
<dbReference type="Proteomes" id="UP000199092">
    <property type="component" value="Chromosome I"/>
</dbReference>
<keyword evidence="10" id="KW-1185">Reference proteome</keyword>
<dbReference type="PANTHER" id="PTHR30193">
    <property type="entry name" value="ABC TRANSPORTER PERMEASE PROTEIN"/>
    <property type="match status" value="1"/>
</dbReference>
<dbReference type="AlphaFoldDB" id="A0A1H2A538"/>
<dbReference type="GO" id="GO:0005886">
    <property type="term" value="C:plasma membrane"/>
    <property type="evidence" value="ECO:0007669"/>
    <property type="project" value="UniProtKB-SubCell"/>
</dbReference>
<feature type="transmembrane region" description="Helical" evidence="7">
    <location>
        <begin position="97"/>
        <end position="121"/>
    </location>
</feature>
<feature type="transmembrane region" description="Helical" evidence="7">
    <location>
        <begin position="62"/>
        <end position="85"/>
    </location>
</feature>
<dbReference type="InterPro" id="IPR000515">
    <property type="entry name" value="MetI-like"/>
</dbReference>
<evidence type="ECO:0000256" key="7">
    <source>
        <dbReference type="RuleBase" id="RU363032"/>
    </source>
</evidence>
<keyword evidence="4 7" id="KW-0812">Transmembrane</keyword>
<evidence type="ECO:0000256" key="2">
    <source>
        <dbReference type="ARBA" id="ARBA00022448"/>
    </source>
</evidence>
<feature type="domain" description="ABC transmembrane type-1" evidence="8">
    <location>
        <begin position="63"/>
        <end position="281"/>
    </location>
</feature>
<dbReference type="CDD" id="cd06261">
    <property type="entry name" value="TM_PBP2"/>
    <property type="match status" value="1"/>
</dbReference>
<evidence type="ECO:0000256" key="5">
    <source>
        <dbReference type="ARBA" id="ARBA00022989"/>
    </source>
</evidence>
<evidence type="ECO:0000256" key="3">
    <source>
        <dbReference type="ARBA" id="ARBA00022475"/>
    </source>
</evidence>
<keyword evidence="2 7" id="KW-0813">Transport</keyword>
<dbReference type="Gene3D" id="1.10.3720.10">
    <property type="entry name" value="MetI-like"/>
    <property type="match status" value="1"/>
</dbReference>
<dbReference type="PANTHER" id="PTHR30193:SF37">
    <property type="entry name" value="INNER MEMBRANE ABC TRANSPORTER PERMEASE PROTEIN YCJO"/>
    <property type="match status" value="1"/>
</dbReference>
<dbReference type="RefSeq" id="WP_091415856.1">
    <property type="nucleotide sequence ID" value="NZ_LT629749.1"/>
</dbReference>
<comment type="subcellular location">
    <subcellularLocation>
        <location evidence="1 7">Cell membrane</location>
        <topology evidence="1 7">Multi-pass membrane protein</topology>
    </subcellularLocation>
</comment>
<feature type="transmembrane region" description="Helical" evidence="7">
    <location>
        <begin position="7"/>
        <end position="26"/>
    </location>
</feature>
<proteinExistence type="inferred from homology"/>
<protein>
    <submittedName>
        <fullName evidence="9">Carbohydrate ABC transporter membrane protein 1, CUT1 family</fullName>
    </submittedName>
</protein>
<evidence type="ECO:0000313" key="9">
    <source>
        <dbReference type="EMBL" id="SDT40987.1"/>
    </source>
</evidence>
<evidence type="ECO:0000259" key="8">
    <source>
        <dbReference type="PROSITE" id="PS50928"/>
    </source>
</evidence>
<accession>A0A1H2A538</accession>
<evidence type="ECO:0000256" key="1">
    <source>
        <dbReference type="ARBA" id="ARBA00004651"/>
    </source>
</evidence>